<dbReference type="SUPFAM" id="SSF57903">
    <property type="entry name" value="FYVE/PHD zinc finger"/>
    <property type="match status" value="1"/>
</dbReference>
<feature type="coiled-coil region" evidence="5">
    <location>
        <begin position="226"/>
        <end position="309"/>
    </location>
</feature>
<dbReference type="RefSeq" id="XP_008076811.1">
    <property type="nucleotide sequence ID" value="XM_008078620.1"/>
</dbReference>
<accession>S3ECF7</accession>
<dbReference type="AlphaFoldDB" id="S3ECF7"/>
<evidence type="ECO:0000256" key="1">
    <source>
        <dbReference type="ARBA" id="ARBA00022723"/>
    </source>
</evidence>
<dbReference type="Pfam" id="PF00628">
    <property type="entry name" value="PHD"/>
    <property type="match status" value="1"/>
</dbReference>
<dbReference type="eggNOG" id="ENOG502SQET">
    <property type="taxonomic scope" value="Eukaryota"/>
</dbReference>
<dbReference type="InterPro" id="IPR019786">
    <property type="entry name" value="Zinc_finger_PHD-type_CS"/>
</dbReference>
<evidence type="ECO:0000259" key="7">
    <source>
        <dbReference type="PROSITE" id="PS50016"/>
    </source>
</evidence>
<keyword evidence="3" id="KW-0862">Zinc</keyword>
<keyword evidence="2 4" id="KW-0863">Zinc-finger</keyword>
<dbReference type="SMART" id="SM00249">
    <property type="entry name" value="PHD"/>
    <property type="match status" value="1"/>
</dbReference>
<sequence>MANSNTTRNDPNWSHPPGPTNISNDVALPDHSYSNTNQMPSSPWRGGEHHYFGLHDTFCFLCNAPSTSPLLNCQTCENAYHATCTLPEESTIPDIWFCDHCVGYGWSEPPIESPDPYPTPRTNSFHPVAGDDRTVADVNTTRKENNPEILSPEKEARAVPQPEAPHPPKPKKHSRPHSPGPQPHRKRKSKYSPYTPEIEKALSVITAELEKTSRTSTSTLTLENTIQTLEQRLRMRDQEIVLLKRERDGLRKEVEKEKEEVKRVEGVLDDVRRDRVAEIRKRMGVEEERNDLKSKVESLEKEGREWRGRLRELVGGEVGV</sequence>
<keyword evidence="1" id="KW-0479">Metal-binding</keyword>
<dbReference type="Proteomes" id="UP000016922">
    <property type="component" value="Unassembled WGS sequence"/>
</dbReference>
<evidence type="ECO:0000256" key="4">
    <source>
        <dbReference type="PROSITE-ProRule" id="PRU00146"/>
    </source>
</evidence>
<proteinExistence type="predicted"/>
<dbReference type="OrthoDB" id="336088at2759"/>
<feature type="region of interest" description="Disordered" evidence="6">
    <location>
        <begin position="1"/>
        <end position="42"/>
    </location>
</feature>
<evidence type="ECO:0000256" key="5">
    <source>
        <dbReference type="SAM" id="Coils"/>
    </source>
</evidence>
<feature type="region of interest" description="Disordered" evidence="6">
    <location>
        <begin position="112"/>
        <end position="195"/>
    </location>
</feature>
<dbReference type="PROSITE" id="PS50016">
    <property type="entry name" value="ZF_PHD_2"/>
    <property type="match status" value="1"/>
</dbReference>
<dbReference type="InterPro" id="IPR013083">
    <property type="entry name" value="Znf_RING/FYVE/PHD"/>
</dbReference>
<evidence type="ECO:0000313" key="9">
    <source>
        <dbReference type="Proteomes" id="UP000016922"/>
    </source>
</evidence>
<name>S3ECF7_GLAL2</name>
<dbReference type="KEGG" id="glz:GLAREA_05331"/>
<dbReference type="Gene3D" id="3.30.40.10">
    <property type="entry name" value="Zinc/RING finger domain, C3HC4 (zinc finger)"/>
    <property type="match status" value="1"/>
</dbReference>
<evidence type="ECO:0000256" key="2">
    <source>
        <dbReference type="ARBA" id="ARBA00022771"/>
    </source>
</evidence>
<reference evidence="8 9" key="1">
    <citation type="journal article" date="2013" name="BMC Genomics">
        <title>Genomics-driven discovery of the pneumocandin biosynthetic gene cluster in the fungus Glarea lozoyensis.</title>
        <authorList>
            <person name="Chen L."/>
            <person name="Yue Q."/>
            <person name="Zhang X."/>
            <person name="Xiang M."/>
            <person name="Wang C."/>
            <person name="Li S."/>
            <person name="Che Y."/>
            <person name="Ortiz-Lopez F.J."/>
            <person name="Bills G.F."/>
            <person name="Liu X."/>
            <person name="An Z."/>
        </authorList>
    </citation>
    <scope>NUCLEOTIDE SEQUENCE [LARGE SCALE GENOMIC DNA]</scope>
    <source>
        <strain evidence="9">ATCC 20868 / MF5171</strain>
    </source>
</reference>
<evidence type="ECO:0000256" key="6">
    <source>
        <dbReference type="SAM" id="MobiDB-lite"/>
    </source>
</evidence>
<feature type="compositionally biased region" description="Polar residues" evidence="6">
    <location>
        <begin position="32"/>
        <end position="41"/>
    </location>
</feature>
<evidence type="ECO:0000313" key="8">
    <source>
        <dbReference type="EMBL" id="EPE35993.1"/>
    </source>
</evidence>
<gene>
    <name evidence="8" type="ORF">GLAREA_05331</name>
</gene>
<feature type="compositionally biased region" description="Polar residues" evidence="6">
    <location>
        <begin position="1"/>
        <end position="12"/>
    </location>
</feature>
<dbReference type="HOGENOM" id="CLU_868922_0_0_1"/>
<keyword evidence="9" id="KW-1185">Reference proteome</keyword>
<evidence type="ECO:0000256" key="3">
    <source>
        <dbReference type="ARBA" id="ARBA00022833"/>
    </source>
</evidence>
<organism evidence="8 9">
    <name type="scientific">Glarea lozoyensis (strain ATCC 20868 / MF5171)</name>
    <dbReference type="NCBI Taxonomy" id="1116229"/>
    <lineage>
        <taxon>Eukaryota</taxon>
        <taxon>Fungi</taxon>
        <taxon>Dikarya</taxon>
        <taxon>Ascomycota</taxon>
        <taxon>Pezizomycotina</taxon>
        <taxon>Leotiomycetes</taxon>
        <taxon>Helotiales</taxon>
        <taxon>Helotiaceae</taxon>
        <taxon>Glarea</taxon>
    </lineage>
</organism>
<protein>
    <submittedName>
        <fullName evidence="8">FYVE/PHD zinc finger</fullName>
    </submittedName>
</protein>
<dbReference type="GeneID" id="19464385"/>
<dbReference type="STRING" id="1116229.S3ECF7"/>
<dbReference type="InterPro" id="IPR011011">
    <property type="entry name" value="Znf_FYVE_PHD"/>
</dbReference>
<dbReference type="InterPro" id="IPR001965">
    <property type="entry name" value="Znf_PHD"/>
</dbReference>
<dbReference type="InterPro" id="IPR019787">
    <property type="entry name" value="Znf_PHD-finger"/>
</dbReference>
<keyword evidence="5" id="KW-0175">Coiled coil</keyword>
<feature type="compositionally biased region" description="Basic and acidic residues" evidence="6">
    <location>
        <begin position="129"/>
        <end position="157"/>
    </location>
</feature>
<dbReference type="PROSITE" id="PS01359">
    <property type="entry name" value="ZF_PHD_1"/>
    <property type="match status" value="1"/>
</dbReference>
<feature type="domain" description="PHD-type" evidence="7">
    <location>
        <begin position="56"/>
        <end position="104"/>
    </location>
</feature>
<dbReference type="GO" id="GO:0008270">
    <property type="term" value="F:zinc ion binding"/>
    <property type="evidence" value="ECO:0007669"/>
    <property type="project" value="UniProtKB-KW"/>
</dbReference>
<dbReference type="EMBL" id="KE145353">
    <property type="protein sequence ID" value="EPE35993.1"/>
    <property type="molecule type" value="Genomic_DNA"/>
</dbReference>